<keyword evidence="2 11" id="KW-0813">Transport</keyword>
<dbReference type="OrthoDB" id="6238402at2759"/>
<feature type="non-terminal residue" evidence="13">
    <location>
        <position position="1"/>
    </location>
</feature>
<evidence type="ECO:0000256" key="7">
    <source>
        <dbReference type="ARBA" id="ARBA00023065"/>
    </source>
</evidence>
<keyword evidence="4 11" id="KW-0812">Transmembrane</keyword>
<gene>
    <name evidence="13" type="ORF">CUNI_LOCUS21421</name>
</gene>
<reference evidence="13" key="1">
    <citation type="submission" date="2021-04" db="EMBL/GenBank/DDBJ databases">
        <authorList>
            <consortium name="Molecular Ecology Group"/>
        </authorList>
    </citation>
    <scope>NUCLEOTIDE SEQUENCE</scope>
</reference>
<evidence type="ECO:0000313" key="14">
    <source>
        <dbReference type="Proteomes" id="UP000678393"/>
    </source>
</evidence>
<evidence type="ECO:0000256" key="4">
    <source>
        <dbReference type="ARBA" id="ARBA00022692"/>
    </source>
</evidence>
<dbReference type="Gene3D" id="2.60.470.10">
    <property type="entry name" value="Acid-sensing ion channels like domains"/>
    <property type="match status" value="1"/>
</dbReference>
<evidence type="ECO:0000256" key="6">
    <source>
        <dbReference type="ARBA" id="ARBA00023053"/>
    </source>
</evidence>
<dbReference type="GO" id="GO:0005886">
    <property type="term" value="C:plasma membrane"/>
    <property type="evidence" value="ECO:0007669"/>
    <property type="project" value="TreeGrafter"/>
</dbReference>
<keyword evidence="5 12" id="KW-1133">Transmembrane helix</keyword>
<proteinExistence type="inferred from homology"/>
<sequence length="473" mass="53067">TDRLKTLYQEFGGSTSMHGIGGVLTTNPTWKRVMWSVVFLLGVGFSVYQFVLTMADYYSYPVTTVVTLKQENTAIFPAITICNLNQKRKSKMDESLVYATGTLEEVEASPDDAIMKGLLRQDFLDNGDVADHKISDMLIKCLFNKRRCSEVNFTRTDTATCGTCYTFEITDPLLQCVNRPGPQNGLTLEVNIELYEYLPVSIKAGVYVIVHSQDETPFPEDGGILAHPGVVTSIGIRQEITQRLPSPYSNCISANGQSSSQRSLFPNKRYMQNACLKSCLQMAVYESCKCCTVDLPCDYYKMLNVDKTTINANRSLRLCESFEEYLCELTVEDQFLKSELGCGERCPPACDRTTFDTVVSSALWPSDLTSKSFLKTVNGSLVQNMSFTNSNSFERFVQSNFLRLEIFLNSMEFKEFTTQAKYDWNLLLGTVGGLLGLWLGFSLLTAMEIVEVLIDTVIYCTHGRGKQTNTQIE</sequence>
<evidence type="ECO:0000256" key="10">
    <source>
        <dbReference type="ARBA" id="ARBA00023303"/>
    </source>
</evidence>
<evidence type="ECO:0000313" key="13">
    <source>
        <dbReference type="EMBL" id="CAG5135863.1"/>
    </source>
</evidence>
<evidence type="ECO:0000256" key="2">
    <source>
        <dbReference type="ARBA" id="ARBA00022448"/>
    </source>
</evidence>
<dbReference type="PANTHER" id="PTHR11690:SF248">
    <property type="entry name" value="PICKPOCKET 17, ISOFORM A"/>
    <property type="match status" value="1"/>
</dbReference>
<accession>A0A8S4A1T5</accession>
<comment type="subcellular location">
    <subcellularLocation>
        <location evidence="1">Membrane</location>
        <topology evidence="1">Multi-pass membrane protein</topology>
    </subcellularLocation>
</comment>
<keyword evidence="7 11" id="KW-0406">Ion transport</keyword>
<keyword evidence="8 12" id="KW-0472">Membrane</keyword>
<dbReference type="Pfam" id="PF00858">
    <property type="entry name" value="ASC"/>
    <property type="match status" value="1"/>
</dbReference>
<organism evidence="13 14">
    <name type="scientific">Candidula unifasciata</name>
    <dbReference type="NCBI Taxonomy" id="100452"/>
    <lineage>
        <taxon>Eukaryota</taxon>
        <taxon>Metazoa</taxon>
        <taxon>Spiralia</taxon>
        <taxon>Lophotrochozoa</taxon>
        <taxon>Mollusca</taxon>
        <taxon>Gastropoda</taxon>
        <taxon>Heterobranchia</taxon>
        <taxon>Euthyneura</taxon>
        <taxon>Panpulmonata</taxon>
        <taxon>Eupulmonata</taxon>
        <taxon>Stylommatophora</taxon>
        <taxon>Helicina</taxon>
        <taxon>Helicoidea</taxon>
        <taxon>Geomitridae</taxon>
        <taxon>Candidula</taxon>
    </lineage>
</organism>
<keyword evidence="6" id="KW-0915">Sodium</keyword>
<evidence type="ECO:0000256" key="9">
    <source>
        <dbReference type="ARBA" id="ARBA00023201"/>
    </source>
</evidence>
<protein>
    <submittedName>
        <fullName evidence="13">Uncharacterized protein</fullName>
    </submittedName>
</protein>
<dbReference type="Gene3D" id="1.10.287.770">
    <property type="entry name" value="YojJ-like"/>
    <property type="match status" value="1"/>
</dbReference>
<evidence type="ECO:0000256" key="1">
    <source>
        <dbReference type="ARBA" id="ARBA00004141"/>
    </source>
</evidence>
<evidence type="ECO:0000256" key="3">
    <source>
        <dbReference type="ARBA" id="ARBA00022461"/>
    </source>
</evidence>
<name>A0A8S4A1T5_9EUPU</name>
<dbReference type="PRINTS" id="PR01078">
    <property type="entry name" value="AMINACHANNEL"/>
</dbReference>
<evidence type="ECO:0000256" key="11">
    <source>
        <dbReference type="RuleBase" id="RU000679"/>
    </source>
</evidence>
<dbReference type="PANTHER" id="PTHR11690">
    <property type="entry name" value="AMILORIDE-SENSITIVE SODIUM CHANNEL-RELATED"/>
    <property type="match status" value="1"/>
</dbReference>
<keyword evidence="3 11" id="KW-0894">Sodium channel</keyword>
<keyword evidence="10 11" id="KW-0407">Ion channel</keyword>
<comment type="similarity">
    <text evidence="11">Belongs to the amiloride-sensitive sodium channel (TC 1.A.6) family.</text>
</comment>
<comment type="caution">
    <text evidence="13">The sequence shown here is derived from an EMBL/GenBank/DDBJ whole genome shotgun (WGS) entry which is preliminary data.</text>
</comment>
<evidence type="ECO:0000256" key="5">
    <source>
        <dbReference type="ARBA" id="ARBA00022989"/>
    </source>
</evidence>
<feature type="transmembrane region" description="Helical" evidence="12">
    <location>
        <begin position="33"/>
        <end position="51"/>
    </location>
</feature>
<dbReference type="InterPro" id="IPR001873">
    <property type="entry name" value="ENaC"/>
</dbReference>
<dbReference type="GO" id="GO:0015280">
    <property type="term" value="F:ligand-gated sodium channel activity"/>
    <property type="evidence" value="ECO:0007669"/>
    <property type="project" value="TreeGrafter"/>
</dbReference>
<dbReference type="AlphaFoldDB" id="A0A8S4A1T5"/>
<evidence type="ECO:0000256" key="12">
    <source>
        <dbReference type="SAM" id="Phobius"/>
    </source>
</evidence>
<dbReference type="EMBL" id="CAJHNH020008465">
    <property type="protein sequence ID" value="CAG5135863.1"/>
    <property type="molecule type" value="Genomic_DNA"/>
</dbReference>
<evidence type="ECO:0000256" key="8">
    <source>
        <dbReference type="ARBA" id="ARBA00023136"/>
    </source>
</evidence>
<keyword evidence="9 11" id="KW-0739">Sodium transport</keyword>
<keyword evidence="14" id="KW-1185">Reference proteome</keyword>
<dbReference type="Proteomes" id="UP000678393">
    <property type="component" value="Unassembled WGS sequence"/>
</dbReference>